<gene>
    <name evidence="9" type="ORF">E6L36_08045</name>
    <name evidence="8" type="ORF">H0N82_08065</name>
</gene>
<comment type="caution">
    <text evidence="8">The sequence shown here is derived from an EMBL/GenBank/DDBJ whole genome shotgun (WGS) entry which is preliminary data.</text>
</comment>
<dbReference type="GO" id="GO:0005886">
    <property type="term" value="C:plasma membrane"/>
    <property type="evidence" value="ECO:0007669"/>
    <property type="project" value="UniProtKB-SubCell"/>
</dbReference>
<evidence type="ECO:0000313" key="11">
    <source>
        <dbReference type="Proteomes" id="UP000552935"/>
    </source>
</evidence>
<dbReference type="EMBL" id="SSHM01000001">
    <property type="protein sequence ID" value="THC80354.1"/>
    <property type="molecule type" value="Genomic_DNA"/>
</dbReference>
<evidence type="ECO:0000256" key="1">
    <source>
        <dbReference type="ARBA" id="ARBA00004651"/>
    </source>
</evidence>
<dbReference type="EMBL" id="JACCKI010000005">
    <property type="protein sequence ID" value="NZA05059.1"/>
    <property type="molecule type" value="Genomic_DNA"/>
</dbReference>
<feature type="domain" description="Metallo-beta-lactamase" evidence="7">
    <location>
        <begin position="474"/>
        <end position="675"/>
    </location>
</feature>
<dbReference type="SMART" id="SM00849">
    <property type="entry name" value="Lactamase_B"/>
    <property type="match status" value="1"/>
</dbReference>
<organism evidence="8 11">
    <name type="scientific">Lacticaseibacillus rhamnosus</name>
    <name type="common">Lactobacillus rhamnosus</name>
    <dbReference type="NCBI Taxonomy" id="47715"/>
    <lineage>
        <taxon>Bacteria</taxon>
        <taxon>Bacillati</taxon>
        <taxon>Bacillota</taxon>
        <taxon>Bacilli</taxon>
        <taxon>Lactobacillales</taxon>
        <taxon>Lactobacillaceae</taxon>
        <taxon>Lacticaseibacillus</taxon>
    </lineage>
</organism>
<dbReference type="CDD" id="cd07731">
    <property type="entry name" value="ComA-like_MBL-fold"/>
    <property type="match status" value="1"/>
</dbReference>
<evidence type="ECO:0000256" key="5">
    <source>
        <dbReference type="ARBA" id="ARBA00023136"/>
    </source>
</evidence>
<dbReference type="RefSeq" id="WP_005689211.1">
    <property type="nucleotide sequence ID" value="NZ_CABFNI010000022.1"/>
</dbReference>
<feature type="transmembrane region" description="Helical" evidence="6">
    <location>
        <begin position="419"/>
        <end position="439"/>
    </location>
</feature>
<evidence type="ECO:0000313" key="10">
    <source>
        <dbReference type="Proteomes" id="UP000307517"/>
    </source>
</evidence>
<reference evidence="8 11" key="2">
    <citation type="submission" date="2020-07" db="EMBL/GenBank/DDBJ databases">
        <title>Organ Donor 1.</title>
        <authorList>
            <person name="Marsh A.J."/>
            <person name="Azcarate-Peril M.A."/>
        </authorList>
    </citation>
    <scope>NUCLEOTIDE SEQUENCE [LARGE SCALE GENOMIC DNA]</scope>
    <source>
        <strain evidence="8 11">AMC0712</strain>
    </source>
</reference>
<dbReference type="Proteomes" id="UP000307517">
    <property type="component" value="Unassembled WGS sequence"/>
</dbReference>
<dbReference type="InterPro" id="IPR001279">
    <property type="entry name" value="Metallo-B-lactamas"/>
</dbReference>
<dbReference type="Gene3D" id="3.60.15.10">
    <property type="entry name" value="Ribonuclease Z/Hydroxyacylglutathione hydrolase-like"/>
    <property type="match status" value="1"/>
</dbReference>
<dbReference type="SUPFAM" id="SSF56281">
    <property type="entry name" value="Metallo-hydrolase/oxidoreductase"/>
    <property type="match status" value="1"/>
</dbReference>
<evidence type="ECO:0000256" key="2">
    <source>
        <dbReference type="ARBA" id="ARBA00022475"/>
    </source>
</evidence>
<feature type="transmembrane region" description="Helical" evidence="6">
    <location>
        <begin position="7"/>
        <end position="35"/>
    </location>
</feature>
<keyword evidence="4 6" id="KW-1133">Transmembrane helix</keyword>
<keyword evidence="5 6" id="KW-0472">Membrane</keyword>
<dbReference type="PANTHER" id="PTHR30619:SF7">
    <property type="entry name" value="BETA-LACTAMASE DOMAIN PROTEIN"/>
    <property type="match status" value="1"/>
</dbReference>
<dbReference type="AlphaFoldDB" id="A0A508YZS1"/>
<keyword evidence="3 6" id="KW-0812">Transmembrane</keyword>
<feature type="transmembrane region" description="Helical" evidence="6">
    <location>
        <begin position="377"/>
        <end position="398"/>
    </location>
</feature>
<dbReference type="InterPro" id="IPR052159">
    <property type="entry name" value="Competence_DNA_uptake"/>
</dbReference>
<proteinExistence type="predicted"/>
<feature type="transmembrane region" description="Helical" evidence="6">
    <location>
        <begin position="289"/>
        <end position="308"/>
    </location>
</feature>
<feature type="transmembrane region" description="Helical" evidence="6">
    <location>
        <begin position="41"/>
        <end position="60"/>
    </location>
</feature>
<comment type="subcellular location">
    <subcellularLocation>
        <location evidence="1">Cell membrane</location>
        <topology evidence="1">Multi-pass membrane protein</topology>
    </subcellularLocation>
</comment>
<dbReference type="PANTHER" id="PTHR30619">
    <property type="entry name" value="DNA INTERNALIZATION/COMPETENCE PROTEIN COMEC/REC2"/>
    <property type="match status" value="1"/>
</dbReference>
<dbReference type="InterPro" id="IPR035681">
    <property type="entry name" value="ComA-like_MBL"/>
</dbReference>
<feature type="transmembrane region" description="Helical" evidence="6">
    <location>
        <begin position="314"/>
        <end position="333"/>
    </location>
</feature>
<name>A0A508YZS1_LACRH</name>
<evidence type="ECO:0000259" key="7">
    <source>
        <dbReference type="SMART" id="SM00849"/>
    </source>
</evidence>
<reference evidence="9 10" key="1">
    <citation type="submission" date="2019-04" db="EMBL/GenBank/DDBJ databases">
        <title>Genome Announcement to Ensure Probiotic Safety of Lactobacillus rhamnosus UBLR-58.</title>
        <authorList>
            <person name="Sulthana A."/>
            <person name="Lakshmi S.G."/>
            <person name="Madempudi R.S."/>
        </authorList>
    </citation>
    <scope>NUCLEOTIDE SEQUENCE [LARGE SCALE GENOMIC DNA]</scope>
    <source>
        <strain evidence="9 10">UBLR-58</strain>
    </source>
</reference>
<feature type="transmembrane region" description="Helical" evidence="6">
    <location>
        <begin position="221"/>
        <end position="243"/>
    </location>
</feature>
<dbReference type="Pfam" id="PF03772">
    <property type="entry name" value="Competence"/>
    <property type="match status" value="1"/>
</dbReference>
<dbReference type="InterPro" id="IPR036866">
    <property type="entry name" value="RibonucZ/Hydroxyglut_hydro"/>
</dbReference>
<evidence type="ECO:0000313" key="8">
    <source>
        <dbReference type="EMBL" id="NZA05059.1"/>
    </source>
</evidence>
<dbReference type="Pfam" id="PF00753">
    <property type="entry name" value="Lactamase_B"/>
    <property type="match status" value="1"/>
</dbReference>
<feature type="transmembrane region" description="Helical" evidence="6">
    <location>
        <begin position="255"/>
        <end position="277"/>
    </location>
</feature>
<evidence type="ECO:0000256" key="4">
    <source>
        <dbReference type="ARBA" id="ARBA00022989"/>
    </source>
</evidence>
<accession>A0A508YZS1</accession>
<sequence>MSGRLILLAAALLAGIMGGIGLWWVLAILLIWLVMKTNRTSFVYVGLFLVIGWGCGRADANQWQNPPQPRGSVTIPASAIKLKDGYVSFIGRAANGIAVSGRGSVSKELAERLASNDQPVQLAGGYEVARLAPARNQFEFDYATYAWQSRQLAYELVKPTLNFSFQPRRQFFDVVDSWRVHLFAYFEQLPNKVRQYAKGLLLGQLDDDFLTQRQAFVDLGVFHLFSISGLHLFALVASLYWLAARLRIPQGLVDGLLLGLLPLFLLLLPLGAGLWRAVWMRLADIINRYLRFGLTGLDLFSMVLMVNLLWQPRVLMTMGGQLTYLMTGLLIGLPALHKWQVNWRLVLGGMPVIAWHTFSFNLLTVFFNWLLMPIFELIIIPGLVFALLMPHAGLTYLFNDALQLLETILIRLSHLPGQIIIGAFPSWLAVLGVFAMMLVLTWQCWPVAVGWFVVLALWSWYQPNYRVVMFDVGQGDAILIESPFHQGVMLIDTGGRIFGKTSHPPVSRAIVPYLHARGYARLNTLVLTHPDMDHVGDAPKLAELIPIERLVTTPTAQHHPMIKKVSQRVAATQTVTADQWLQVGPLRLQVLAPSATGHHDPQDTNADSIVLYGKIGNSRWLFTGDADQTVEKTQILPRHLQVDYLKAGHHGSKTASAPALISSLQLKAALISAGVDNRYGHPHPETLATFANAHVPWSSTSEQGMLWVEPNPQRQQDQLFGWLQKRSRQSHAGP</sequence>
<feature type="transmembrane region" description="Helical" evidence="6">
    <location>
        <begin position="345"/>
        <end position="371"/>
    </location>
</feature>
<evidence type="ECO:0000256" key="3">
    <source>
        <dbReference type="ARBA" id="ARBA00022692"/>
    </source>
</evidence>
<protein>
    <submittedName>
        <fullName evidence="9">ComEC family DNA internalization-related competence protein</fullName>
    </submittedName>
    <submittedName>
        <fullName evidence="8">ComEC/Rec2 family competence protein</fullName>
    </submittedName>
</protein>
<feature type="transmembrane region" description="Helical" evidence="6">
    <location>
        <begin position="445"/>
        <end position="461"/>
    </location>
</feature>
<evidence type="ECO:0000256" key="6">
    <source>
        <dbReference type="SAM" id="Phobius"/>
    </source>
</evidence>
<dbReference type="InterPro" id="IPR004477">
    <property type="entry name" value="ComEC_N"/>
</dbReference>
<dbReference type="Proteomes" id="UP000552935">
    <property type="component" value="Unassembled WGS sequence"/>
</dbReference>
<keyword evidence="2" id="KW-1003">Cell membrane</keyword>
<evidence type="ECO:0000313" key="9">
    <source>
        <dbReference type="EMBL" id="THC80354.1"/>
    </source>
</evidence>